<name>A0A2V3Y2C5_9FIRM</name>
<dbReference type="Proteomes" id="UP000248057">
    <property type="component" value="Unassembled WGS sequence"/>
</dbReference>
<organism evidence="2 3">
    <name type="scientific">Hungatella effluvii</name>
    <dbReference type="NCBI Taxonomy" id="1096246"/>
    <lineage>
        <taxon>Bacteria</taxon>
        <taxon>Bacillati</taxon>
        <taxon>Bacillota</taxon>
        <taxon>Clostridia</taxon>
        <taxon>Lachnospirales</taxon>
        <taxon>Lachnospiraceae</taxon>
        <taxon>Hungatella</taxon>
    </lineage>
</organism>
<dbReference type="EMBL" id="QJKD01000013">
    <property type="protein sequence ID" value="PXX49683.1"/>
    <property type="molecule type" value="Genomic_DNA"/>
</dbReference>
<keyword evidence="1" id="KW-0812">Transmembrane</keyword>
<dbReference type="GeneID" id="86063566"/>
<proteinExistence type="predicted"/>
<keyword evidence="3" id="KW-1185">Reference proteome</keyword>
<sequence length="63" mass="7196">MKKEGKVTAEQGQEEIKKASMCLVVSGSLLLIIVICLTAVLFYRSLEHEIYMERTTYLKEISE</sequence>
<protein>
    <submittedName>
        <fullName evidence="2">Uncharacterized protein</fullName>
    </submittedName>
</protein>
<accession>A0A2V3Y2C5</accession>
<evidence type="ECO:0000313" key="3">
    <source>
        <dbReference type="Proteomes" id="UP000248057"/>
    </source>
</evidence>
<comment type="caution">
    <text evidence="2">The sequence shown here is derived from an EMBL/GenBank/DDBJ whole genome shotgun (WGS) entry which is preliminary data.</text>
</comment>
<feature type="transmembrane region" description="Helical" evidence="1">
    <location>
        <begin position="21"/>
        <end position="43"/>
    </location>
</feature>
<keyword evidence="1" id="KW-0472">Membrane</keyword>
<keyword evidence="1" id="KW-1133">Transmembrane helix</keyword>
<evidence type="ECO:0000256" key="1">
    <source>
        <dbReference type="SAM" id="Phobius"/>
    </source>
</evidence>
<dbReference type="AlphaFoldDB" id="A0A2V3Y2C5"/>
<dbReference type="RefSeq" id="WP_110324761.1">
    <property type="nucleotide sequence ID" value="NZ_QJKD01000013.1"/>
</dbReference>
<evidence type="ECO:0000313" key="2">
    <source>
        <dbReference type="EMBL" id="PXX49683.1"/>
    </source>
</evidence>
<reference evidence="2 3" key="1">
    <citation type="submission" date="2018-05" db="EMBL/GenBank/DDBJ databases">
        <title>Genomic Encyclopedia of Type Strains, Phase IV (KMG-IV): sequencing the most valuable type-strain genomes for metagenomic binning, comparative biology and taxonomic classification.</title>
        <authorList>
            <person name="Goeker M."/>
        </authorList>
    </citation>
    <scope>NUCLEOTIDE SEQUENCE [LARGE SCALE GENOMIC DNA]</scope>
    <source>
        <strain evidence="2 3">DSM 24995</strain>
    </source>
</reference>
<gene>
    <name evidence="2" type="ORF">DFR60_11368</name>
</gene>